<evidence type="ECO:0000256" key="4">
    <source>
        <dbReference type="ARBA" id="ARBA00023163"/>
    </source>
</evidence>
<feature type="region of interest" description="Disordered" evidence="6">
    <location>
        <begin position="174"/>
        <end position="193"/>
    </location>
</feature>
<keyword evidence="9" id="KW-1185">Reference proteome</keyword>
<evidence type="ECO:0000259" key="7">
    <source>
        <dbReference type="PROSITE" id="PS50811"/>
    </source>
</evidence>
<dbReference type="GO" id="GO:0003700">
    <property type="term" value="F:DNA-binding transcription factor activity"/>
    <property type="evidence" value="ECO:0000318"/>
    <property type="project" value="GO_Central"/>
</dbReference>
<evidence type="ECO:0000256" key="2">
    <source>
        <dbReference type="ARBA" id="ARBA00023015"/>
    </source>
</evidence>
<evidence type="ECO:0000313" key="8">
    <source>
        <dbReference type="EMBL" id="KMZ69002.1"/>
    </source>
</evidence>
<gene>
    <name evidence="8" type="ORF">ZOSMA_224G00390</name>
</gene>
<dbReference type="Pfam" id="PF10533">
    <property type="entry name" value="Plant_zn_clust"/>
    <property type="match status" value="1"/>
</dbReference>
<dbReference type="InterPro" id="IPR044810">
    <property type="entry name" value="WRKY_plant"/>
</dbReference>
<dbReference type="PANTHER" id="PTHR31282">
    <property type="entry name" value="WRKY TRANSCRIPTION FACTOR 21-RELATED"/>
    <property type="match status" value="1"/>
</dbReference>
<feature type="compositionally biased region" description="Polar residues" evidence="6">
    <location>
        <begin position="276"/>
        <end position="297"/>
    </location>
</feature>
<reference evidence="9" key="1">
    <citation type="journal article" date="2016" name="Nature">
        <title>The genome of the seagrass Zostera marina reveals angiosperm adaptation to the sea.</title>
        <authorList>
            <person name="Olsen J.L."/>
            <person name="Rouze P."/>
            <person name="Verhelst B."/>
            <person name="Lin Y.-C."/>
            <person name="Bayer T."/>
            <person name="Collen J."/>
            <person name="Dattolo E."/>
            <person name="De Paoli E."/>
            <person name="Dittami S."/>
            <person name="Maumus F."/>
            <person name="Michel G."/>
            <person name="Kersting A."/>
            <person name="Lauritano C."/>
            <person name="Lohaus R."/>
            <person name="Toepel M."/>
            <person name="Tonon T."/>
            <person name="Vanneste K."/>
            <person name="Amirebrahimi M."/>
            <person name="Brakel J."/>
            <person name="Bostroem C."/>
            <person name="Chovatia M."/>
            <person name="Grimwood J."/>
            <person name="Jenkins J.W."/>
            <person name="Jueterbock A."/>
            <person name="Mraz A."/>
            <person name="Stam W.T."/>
            <person name="Tice H."/>
            <person name="Bornberg-Bauer E."/>
            <person name="Green P.J."/>
            <person name="Pearson G.A."/>
            <person name="Procaccini G."/>
            <person name="Duarte C.M."/>
            <person name="Schmutz J."/>
            <person name="Reusch T.B.H."/>
            <person name="Van de Peer Y."/>
        </authorList>
    </citation>
    <scope>NUCLEOTIDE SEQUENCE [LARGE SCALE GENOMIC DNA]</scope>
    <source>
        <strain evidence="9">cv. Finnish</strain>
    </source>
</reference>
<dbReference type="AlphaFoldDB" id="A0A0K9PL88"/>
<dbReference type="GO" id="GO:0006355">
    <property type="term" value="P:regulation of DNA-templated transcription"/>
    <property type="evidence" value="ECO:0000318"/>
    <property type="project" value="GO_Central"/>
</dbReference>
<evidence type="ECO:0000256" key="6">
    <source>
        <dbReference type="SAM" id="MobiDB-lite"/>
    </source>
</evidence>
<dbReference type="OMA" id="SASRCHC"/>
<protein>
    <submittedName>
        <fullName evidence="8">Putative WRKY transcription factor 7</fullName>
    </submittedName>
</protein>
<comment type="caution">
    <text evidence="8">The sequence shown here is derived from an EMBL/GenBank/DDBJ whole genome shotgun (WGS) entry which is preliminary data.</text>
</comment>
<dbReference type="EMBL" id="LFYR01000798">
    <property type="protein sequence ID" value="KMZ69002.1"/>
    <property type="molecule type" value="Genomic_DNA"/>
</dbReference>
<dbReference type="InterPro" id="IPR036576">
    <property type="entry name" value="WRKY_dom_sf"/>
</dbReference>
<dbReference type="FunFam" id="2.20.25.80:FF:000004">
    <property type="entry name" value="WRKY transcription factor 65"/>
    <property type="match status" value="1"/>
</dbReference>
<dbReference type="Pfam" id="PF03106">
    <property type="entry name" value="WRKY"/>
    <property type="match status" value="1"/>
</dbReference>
<dbReference type="InterPro" id="IPR003657">
    <property type="entry name" value="WRKY_dom"/>
</dbReference>
<keyword evidence="4" id="KW-0804">Transcription</keyword>
<dbReference type="InterPro" id="IPR018872">
    <property type="entry name" value="Zn-cluster-dom"/>
</dbReference>
<dbReference type="Gene3D" id="2.20.25.80">
    <property type="entry name" value="WRKY domain"/>
    <property type="match status" value="1"/>
</dbReference>
<dbReference type="SMART" id="SM00774">
    <property type="entry name" value="WRKY"/>
    <property type="match status" value="1"/>
</dbReference>
<dbReference type="Proteomes" id="UP000036987">
    <property type="component" value="Unassembled WGS sequence"/>
</dbReference>
<dbReference type="SUPFAM" id="SSF118290">
    <property type="entry name" value="WRKY DNA-binding domain"/>
    <property type="match status" value="1"/>
</dbReference>
<keyword evidence="3" id="KW-0238">DNA-binding</keyword>
<feature type="domain" description="WRKY" evidence="7">
    <location>
        <begin position="212"/>
        <end position="278"/>
    </location>
</feature>
<organism evidence="8 9">
    <name type="scientific">Zostera marina</name>
    <name type="common">Eelgrass</name>
    <dbReference type="NCBI Taxonomy" id="29655"/>
    <lineage>
        <taxon>Eukaryota</taxon>
        <taxon>Viridiplantae</taxon>
        <taxon>Streptophyta</taxon>
        <taxon>Embryophyta</taxon>
        <taxon>Tracheophyta</taxon>
        <taxon>Spermatophyta</taxon>
        <taxon>Magnoliopsida</taxon>
        <taxon>Liliopsida</taxon>
        <taxon>Zosteraceae</taxon>
        <taxon>Zostera</taxon>
    </lineage>
</organism>
<dbReference type="OrthoDB" id="781758at2759"/>
<evidence type="ECO:0000313" key="9">
    <source>
        <dbReference type="Proteomes" id="UP000036987"/>
    </source>
</evidence>
<evidence type="ECO:0000256" key="3">
    <source>
        <dbReference type="ARBA" id="ARBA00023125"/>
    </source>
</evidence>
<dbReference type="STRING" id="29655.A0A0K9PL88"/>
<dbReference type="GO" id="GO:0005634">
    <property type="term" value="C:nucleus"/>
    <property type="evidence" value="ECO:0000318"/>
    <property type="project" value="GO_Central"/>
</dbReference>
<name>A0A0K9PL88_ZOSMR</name>
<evidence type="ECO:0000256" key="1">
    <source>
        <dbReference type="ARBA" id="ARBA00004123"/>
    </source>
</evidence>
<sequence>MEQLRDFSISGMAYGRVEKAVEEAAYAGMRSMEELVALLSREDKQRKTDKVAVDVDEHYRKVTDNVVSRFKTVISLLDRKIRTGHARFRHSPILLSHKTPNRKDATVVTVKEELATSEDHHRRRMDPVRVYCPKPLQRQLPPLPHNHHQMIMDFASPSMPSKTSSSAFQVTTQHKRKSCRNDNPLGSGSCHCSKKRKTRVKRTVRVPATSTKLSDIPSDDFSWRKYGQKPIKGSPHPRGYYKCSSSRGCPARKHVERAVDDPSMLIVTYEGDHSHGNSSEHNTTAITTTPPSFVSKV</sequence>
<comment type="subcellular location">
    <subcellularLocation>
        <location evidence="1">Nucleus</location>
    </subcellularLocation>
</comment>
<dbReference type="PROSITE" id="PS50811">
    <property type="entry name" value="WRKY"/>
    <property type="match status" value="1"/>
</dbReference>
<keyword evidence="2" id="KW-0805">Transcription regulation</keyword>
<accession>A0A0K9PL88</accession>
<proteinExistence type="predicted"/>
<keyword evidence="5" id="KW-0539">Nucleus</keyword>
<dbReference type="GO" id="GO:0000976">
    <property type="term" value="F:transcription cis-regulatory region binding"/>
    <property type="evidence" value="ECO:0000318"/>
    <property type="project" value="GO_Central"/>
</dbReference>
<feature type="region of interest" description="Disordered" evidence="6">
    <location>
        <begin position="273"/>
        <end position="297"/>
    </location>
</feature>
<evidence type="ECO:0000256" key="5">
    <source>
        <dbReference type="ARBA" id="ARBA00023242"/>
    </source>
</evidence>